<dbReference type="EMBL" id="JAXRVB010000013">
    <property type="protein sequence ID" value="MDZ5765286.1"/>
    <property type="molecule type" value="Genomic_DNA"/>
</dbReference>
<comment type="caution">
    <text evidence="2">The sequence shown here is derived from an EMBL/GenBank/DDBJ whole genome shotgun (WGS) entry which is preliminary data.</text>
</comment>
<reference evidence="2" key="1">
    <citation type="submission" date="2023-12" db="EMBL/GenBank/DDBJ databases">
        <title>'Antibacterial potential of Stenotrophomonas maltophilia cystic fibrosis isolates' (manuscript under preparation).</title>
        <authorList>
            <person name="Crisan C.V."/>
            <person name="Pettis M."/>
            <person name="Goldberg J.B."/>
        </authorList>
    </citation>
    <scope>NUCLEOTIDE SEQUENCE</scope>
    <source>
        <strain evidence="2">CCV129</strain>
    </source>
</reference>
<feature type="chain" id="PRO_5042523056" description="Secreted protein" evidence="1">
    <location>
        <begin position="21"/>
        <end position="140"/>
    </location>
</feature>
<dbReference type="RefSeq" id="WP_099552284.1">
    <property type="nucleotide sequence ID" value="NZ_JAKJQX010000001.1"/>
</dbReference>
<sequence>MQRITLLAALLFPALATATATDCTLPATLDQRQFINLSDPLYAPDNPNAGRMVQVSFAGNQYVLDILGTDTRIGGEYRYQRLAPHIAEIEMVESHPAGPARYTLLLTCQTDRQGRFIYTQHDGPIAPRQRQNSGHWTLQP</sequence>
<gene>
    <name evidence="2" type="ORF">U4I38_12480</name>
</gene>
<evidence type="ECO:0000313" key="2">
    <source>
        <dbReference type="EMBL" id="MDZ5765286.1"/>
    </source>
</evidence>
<organism evidence="2 3">
    <name type="scientific">Stenotrophomonas maltophilia</name>
    <name type="common">Pseudomonas maltophilia</name>
    <name type="synonym">Xanthomonas maltophilia</name>
    <dbReference type="NCBI Taxonomy" id="40324"/>
    <lineage>
        <taxon>Bacteria</taxon>
        <taxon>Pseudomonadati</taxon>
        <taxon>Pseudomonadota</taxon>
        <taxon>Gammaproteobacteria</taxon>
        <taxon>Lysobacterales</taxon>
        <taxon>Lysobacteraceae</taxon>
        <taxon>Stenotrophomonas</taxon>
        <taxon>Stenotrophomonas maltophilia group</taxon>
    </lineage>
</organism>
<evidence type="ECO:0000256" key="1">
    <source>
        <dbReference type="SAM" id="SignalP"/>
    </source>
</evidence>
<feature type="signal peptide" evidence="1">
    <location>
        <begin position="1"/>
        <end position="20"/>
    </location>
</feature>
<dbReference type="AlphaFoldDB" id="A0AAJ2WJZ7"/>
<name>A0AAJ2WJZ7_STEMA</name>
<keyword evidence="1" id="KW-0732">Signal</keyword>
<evidence type="ECO:0008006" key="4">
    <source>
        <dbReference type="Google" id="ProtNLM"/>
    </source>
</evidence>
<protein>
    <recommendedName>
        <fullName evidence="4">Secreted protein</fullName>
    </recommendedName>
</protein>
<accession>A0AAJ2WJZ7</accession>
<evidence type="ECO:0000313" key="3">
    <source>
        <dbReference type="Proteomes" id="UP001288387"/>
    </source>
</evidence>
<proteinExistence type="predicted"/>
<dbReference type="Proteomes" id="UP001288387">
    <property type="component" value="Unassembled WGS sequence"/>
</dbReference>